<dbReference type="EMBL" id="HBUF01339241">
    <property type="protein sequence ID" value="CAG6700102.1"/>
    <property type="molecule type" value="Transcribed_RNA"/>
</dbReference>
<dbReference type="EMBL" id="HBUF01117375">
    <property type="protein sequence ID" value="CAG6641453.1"/>
    <property type="molecule type" value="Transcribed_RNA"/>
</dbReference>
<dbReference type="EMBL" id="HBUF01339237">
    <property type="protein sequence ID" value="CAG6700092.1"/>
    <property type="molecule type" value="Transcribed_RNA"/>
</dbReference>
<dbReference type="EMBL" id="HBUF01339231">
    <property type="protein sequence ID" value="CAG6700078.1"/>
    <property type="molecule type" value="Transcribed_RNA"/>
</dbReference>
<dbReference type="AlphaFoldDB" id="A0A8D8U3W3"/>
<sequence>MRPRIPLRRRTSKRRKMRPRIPFNGHSPNTPSGTPLHYQAVCYPPTCSTVRSVHYSLKTALRFSTTIKHRATRPPSRLVTVKDCWLGTVSAAFGSFTAYPTL</sequence>
<feature type="region of interest" description="Disordered" evidence="1">
    <location>
        <begin position="1"/>
        <end position="32"/>
    </location>
</feature>
<protein>
    <submittedName>
        <fullName evidence="2">Uncharacterized protein</fullName>
    </submittedName>
</protein>
<proteinExistence type="predicted"/>
<dbReference type="EMBL" id="HBUF01339230">
    <property type="protein sequence ID" value="CAG6700076.1"/>
    <property type="molecule type" value="Transcribed_RNA"/>
</dbReference>
<feature type="compositionally biased region" description="Basic residues" evidence="1">
    <location>
        <begin position="1"/>
        <end position="19"/>
    </location>
</feature>
<accession>A0A8D8U3W3</accession>
<dbReference type="EMBL" id="HBUF01339235">
    <property type="protein sequence ID" value="CAG6700087.1"/>
    <property type="molecule type" value="Transcribed_RNA"/>
</dbReference>
<dbReference type="EMBL" id="HBUF01339236">
    <property type="protein sequence ID" value="CAG6700090.1"/>
    <property type="molecule type" value="Transcribed_RNA"/>
</dbReference>
<organism evidence="2">
    <name type="scientific">Cacopsylla melanoneura</name>
    <dbReference type="NCBI Taxonomy" id="428564"/>
    <lineage>
        <taxon>Eukaryota</taxon>
        <taxon>Metazoa</taxon>
        <taxon>Ecdysozoa</taxon>
        <taxon>Arthropoda</taxon>
        <taxon>Hexapoda</taxon>
        <taxon>Insecta</taxon>
        <taxon>Pterygota</taxon>
        <taxon>Neoptera</taxon>
        <taxon>Paraneoptera</taxon>
        <taxon>Hemiptera</taxon>
        <taxon>Sternorrhyncha</taxon>
        <taxon>Psylloidea</taxon>
        <taxon>Psyllidae</taxon>
        <taxon>Psyllinae</taxon>
        <taxon>Cacopsylla</taxon>
    </lineage>
</organism>
<dbReference type="EMBL" id="HBUF01339238">
    <property type="protein sequence ID" value="CAG6700096.1"/>
    <property type="molecule type" value="Transcribed_RNA"/>
</dbReference>
<name>A0A8D8U3W3_9HEMI</name>
<dbReference type="EMBL" id="HBUF01339232">
    <property type="protein sequence ID" value="CAG6700081.1"/>
    <property type="molecule type" value="Transcribed_RNA"/>
</dbReference>
<evidence type="ECO:0000313" key="2">
    <source>
        <dbReference type="EMBL" id="CAG6700090.1"/>
    </source>
</evidence>
<evidence type="ECO:0000256" key="1">
    <source>
        <dbReference type="SAM" id="MobiDB-lite"/>
    </source>
</evidence>
<reference evidence="2" key="1">
    <citation type="submission" date="2021-05" db="EMBL/GenBank/DDBJ databases">
        <authorList>
            <person name="Alioto T."/>
            <person name="Alioto T."/>
            <person name="Gomez Garrido J."/>
        </authorList>
    </citation>
    <scope>NUCLEOTIDE SEQUENCE</scope>
</reference>